<keyword evidence="2" id="KW-1185">Reference proteome</keyword>
<comment type="caution">
    <text evidence="1">The sequence shown here is derived from an EMBL/GenBank/DDBJ whole genome shotgun (WGS) entry which is preliminary data.</text>
</comment>
<name>A0A4R1B382_9BACI</name>
<evidence type="ECO:0000313" key="2">
    <source>
        <dbReference type="Proteomes" id="UP000293846"/>
    </source>
</evidence>
<dbReference type="AlphaFoldDB" id="A0A4R1B382"/>
<protein>
    <submittedName>
        <fullName evidence="1">Uncharacterized protein</fullName>
    </submittedName>
</protein>
<organism evidence="1 2">
    <name type="scientific">Cytobacillus praedii</name>
    <dbReference type="NCBI Taxonomy" id="1742358"/>
    <lineage>
        <taxon>Bacteria</taxon>
        <taxon>Bacillati</taxon>
        <taxon>Bacillota</taxon>
        <taxon>Bacilli</taxon>
        <taxon>Bacillales</taxon>
        <taxon>Bacillaceae</taxon>
        <taxon>Cytobacillus</taxon>
    </lineage>
</organism>
<gene>
    <name evidence="1" type="ORF">E0Y62_07450</name>
</gene>
<dbReference type="RefSeq" id="WP_131236523.1">
    <property type="nucleotide sequence ID" value="NZ_SJTH01000006.1"/>
</dbReference>
<reference evidence="1 2" key="1">
    <citation type="submission" date="2019-03" db="EMBL/GenBank/DDBJ databases">
        <authorList>
            <person name="Jensen L."/>
            <person name="Storgaard J."/>
            <person name="Sulaj E."/>
            <person name="Schramm A."/>
            <person name="Marshall I.P.G."/>
        </authorList>
    </citation>
    <scope>NUCLEOTIDE SEQUENCE [LARGE SCALE GENOMIC DNA]</scope>
    <source>
        <strain evidence="1 2">2017H2G3</strain>
    </source>
</reference>
<proteinExistence type="predicted"/>
<dbReference type="Proteomes" id="UP000293846">
    <property type="component" value="Unassembled WGS sequence"/>
</dbReference>
<sequence length="115" mass="12823">MRKLNTGDIFKAARIIKKAKLRESIVDFAKKGKKTNGNDEEAVESLGLEIAFSVLESCGNEGVEKELYEFLAGPFEITPDKIEQMPVDELLKNLKDLATNNNLMLFFKSAGKLTI</sequence>
<accession>A0A4R1B382</accession>
<evidence type="ECO:0000313" key="1">
    <source>
        <dbReference type="EMBL" id="TCJ05043.1"/>
    </source>
</evidence>
<dbReference type="EMBL" id="SJTH01000006">
    <property type="protein sequence ID" value="TCJ05043.1"/>
    <property type="molecule type" value="Genomic_DNA"/>
</dbReference>